<reference evidence="1 2" key="1">
    <citation type="submission" date="2024-02" db="EMBL/GenBank/DDBJ databases">
        <title>De novo assembly and annotation of 12 fungi associated with fruit tree decline syndrome in Ontario, Canada.</title>
        <authorList>
            <person name="Sulman M."/>
            <person name="Ellouze W."/>
            <person name="Ilyukhin E."/>
        </authorList>
    </citation>
    <scope>NUCLEOTIDE SEQUENCE [LARGE SCALE GENOMIC DNA]</scope>
    <source>
        <strain evidence="1 2">M42-189</strain>
    </source>
</reference>
<evidence type="ECO:0000313" key="1">
    <source>
        <dbReference type="EMBL" id="KAL1612152.1"/>
    </source>
</evidence>
<organism evidence="1 2">
    <name type="scientific">Paraconiothyrium brasiliense</name>
    <dbReference type="NCBI Taxonomy" id="300254"/>
    <lineage>
        <taxon>Eukaryota</taxon>
        <taxon>Fungi</taxon>
        <taxon>Dikarya</taxon>
        <taxon>Ascomycota</taxon>
        <taxon>Pezizomycotina</taxon>
        <taxon>Dothideomycetes</taxon>
        <taxon>Pleosporomycetidae</taxon>
        <taxon>Pleosporales</taxon>
        <taxon>Massarineae</taxon>
        <taxon>Didymosphaeriaceae</taxon>
        <taxon>Paraconiothyrium</taxon>
    </lineage>
</organism>
<name>A0ABR3S633_9PLEO</name>
<sequence length="401" mass="43818">MGGAYSEWWKGLETDLAANGVLYNYNAAEEWIVVNRINVATGRNFSSWADYYGRVSDHGDLFSAAQHYNLSNEVFDVGAFDGWIPYEYGISTDDDPPPRPWAPENIVILTDGLCASTCAIFVEMMNQAGVRTVAVGGRPDPGPMQALSGSRGARLYDSSQLDDDFTFVSDTIGNSTAAAQLPSRSDSGMWITTAGINIRDQVRAKDTTPLQFKYEAADCRLYYTLDNVFHTTRLWRDAAKATWDDRSLCVTGSTGFPSARNTTSTQPPPSRSTYVPTLNLYPDTSIQVTDNSTLGGYEASSGPLLDAITGCSSSGTCNDERQCLPTKLRCDSGNKVTMACLPRCTSFDPKCPEMSECDYKSALVGSTSNAYENKAAVEFNRQFFTGHCRPTRPTLRLGCPV</sequence>
<dbReference type="InterPro" id="IPR052766">
    <property type="entry name" value="S41A_metabolite_peptidase"/>
</dbReference>
<dbReference type="PANTHER" id="PTHR37049">
    <property type="entry name" value="PEPTIDASE S41 FAMILY PROTEIN"/>
    <property type="match status" value="1"/>
</dbReference>
<gene>
    <name evidence="1" type="ORF">SLS60_000376</name>
</gene>
<evidence type="ECO:0008006" key="3">
    <source>
        <dbReference type="Google" id="ProtNLM"/>
    </source>
</evidence>
<proteinExistence type="predicted"/>
<dbReference type="PANTHER" id="PTHR37049:SF5">
    <property type="entry name" value="TAIL SPECIFIC PROTEASE DOMAIN-CONTAINING PROTEIN"/>
    <property type="match status" value="1"/>
</dbReference>
<accession>A0ABR3S633</accession>
<comment type="caution">
    <text evidence="1">The sequence shown here is derived from an EMBL/GenBank/DDBJ whole genome shotgun (WGS) entry which is preliminary data.</text>
</comment>
<evidence type="ECO:0000313" key="2">
    <source>
        <dbReference type="Proteomes" id="UP001521785"/>
    </source>
</evidence>
<protein>
    <recommendedName>
        <fullName evidence="3">Tail specific protease domain-containing protein</fullName>
    </recommendedName>
</protein>
<keyword evidence="2" id="KW-1185">Reference proteome</keyword>
<dbReference type="Proteomes" id="UP001521785">
    <property type="component" value="Unassembled WGS sequence"/>
</dbReference>
<dbReference type="EMBL" id="JAKJXO020000001">
    <property type="protein sequence ID" value="KAL1612152.1"/>
    <property type="molecule type" value="Genomic_DNA"/>
</dbReference>